<keyword evidence="10" id="KW-0067">ATP-binding</keyword>
<dbReference type="EC" id="2.7.6.3" evidence="13"/>
<keyword evidence="7" id="KW-0808">Transferase</keyword>
<accession>A0A542DXF7</accession>
<dbReference type="PANTHER" id="PTHR43071:SF1">
    <property type="entry name" value="2-AMINO-4-HYDROXY-6-HYDROXYMETHYLDIHYDROPTERIDINE PYROPHOSPHOKINASE"/>
    <property type="match status" value="1"/>
</dbReference>
<dbReference type="EC" id="4.1.2.25" evidence="13"/>
<dbReference type="InterPro" id="IPR035907">
    <property type="entry name" value="Hppk_sf"/>
</dbReference>
<dbReference type="EMBL" id="VFMN01000001">
    <property type="protein sequence ID" value="TQJ07768.1"/>
    <property type="molecule type" value="Genomic_DNA"/>
</dbReference>
<dbReference type="CDD" id="cd00534">
    <property type="entry name" value="DHNA_DHNTPE"/>
    <property type="match status" value="1"/>
</dbReference>
<evidence type="ECO:0000256" key="7">
    <source>
        <dbReference type="ARBA" id="ARBA00022679"/>
    </source>
</evidence>
<dbReference type="GO" id="GO:0046656">
    <property type="term" value="P:folic acid biosynthetic process"/>
    <property type="evidence" value="ECO:0007669"/>
    <property type="project" value="UniProtKB-UniRule"/>
</dbReference>
<keyword evidence="9 16" id="KW-0418">Kinase</keyword>
<protein>
    <recommendedName>
        <fullName evidence="13">Bifunctional folate synthesis protein</fullName>
    </recommendedName>
    <domain>
        <recommendedName>
            <fullName evidence="13">Dihydroneopterin aldolase</fullName>
            <shortName evidence="13">DHNA</shortName>
            <ecNumber evidence="13">4.1.2.25</ecNumber>
        </recommendedName>
        <alternativeName>
            <fullName evidence="13">7,8-dihydroneopterin aldolase</fullName>
        </alternativeName>
    </domain>
    <domain>
        <recommendedName>
            <fullName evidence="13">2-amino-4-hydroxy-6-hydroxymethyldihydropteridine pyrophosphokinase</fullName>
            <ecNumber evidence="13">2.7.6.3</ecNumber>
        </recommendedName>
        <alternativeName>
            <fullName evidence="13">6-hydroxymethyl-7,8-dihydropterin pyrophosphokinase</fullName>
            <shortName evidence="13">PPPK</shortName>
        </alternativeName>
        <alternativeName>
            <fullName evidence="13">7,8-dihydro-6-hydroxymethylpterin pyrophosphokinase</fullName>
            <shortName evidence="13">HPPK</shortName>
        </alternativeName>
    </domain>
</protein>
<evidence type="ECO:0000256" key="8">
    <source>
        <dbReference type="ARBA" id="ARBA00022741"/>
    </source>
</evidence>
<dbReference type="Pfam" id="PF01288">
    <property type="entry name" value="HPPK"/>
    <property type="match status" value="1"/>
</dbReference>
<evidence type="ECO:0000256" key="10">
    <source>
        <dbReference type="ARBA" id="ARBA00022840"/>
    </source>
</evidence>
<comment type="caution">
    <text evidence="16">The sequence shown here is derived from an EMBL/GenBank/DDBJ whole genome shotgun (WGS) entry which is preliminary data.</text>
</comment>
<dbReference type="InterPro" id="IPR000550">
    <property type="entry name" value="Hppk"/>
</dbReference>
<dbReference type="NCBIfam" id="TIGR01498">
    <property type="entry name" value="folK"/>
    <property type="match status" value="1"/>
</dbReference>
<comment type="similarity">
    <text evidence="6">In the N-terminal section; belongs to the DHNA family.</text>
</comment>
<evidence type="ECO:0000256" key="13">
    <source>
        <dbReference type="RuleBase" id="RU362079"/>
    </source>
</evidence>
<dbReference type="NCBIfam" id="TIGR00526">
    <property type="entry name" value="folB_dom"/>
    <property type="match status" value="1"/>
</dbReference>
<evidence type="ECO:0000256" key="3">
    <source>
        <dbReference type="ARBA" id="ARBA00005013"/>
    </source>
</evidence>
<comment type="similarity">
    <text evidence="5 13">Belongs to the DHNA family.</text>
</comment>
<dbReference type="Gene3D" id="3.30.1130.10">
    <property type="match status" value="1"/>
</dbReference>
<dbReference type="InterPro" id="IPR006156">
    <property type="entry name" value="Dihydroneopterin_aldolase"/>
</dbReference>
<dbReference type="GO" id="GO:0005524">
    <property type="term" value="F:ATP binding"/>
    <property type="evidence" value="ECO:0007669"/>
    <property type="project" value="UniProtKB-KW"/>
</dbReference>
<dbReference type="InterPro" id="IPR006157">
    <property type="entry name" value="FolB_dom"/>
</dbReference>
<feature type="domain" description="7,8-dihydro-6-hydroxymethylpterin-pyrophosphokinase" evidence="15">
    <location>
        <begin position="216"/>
        <end position="227"/>
    </location>
</feature>
<evidence type="ECO:0000313" key="17">
    <source>
        <dbReference type="Proteomes" id="UP000317893"/>
    </source>
</evidence>
<evidence type="ECO:0000256" key="4">
    <source>
        <dbReference type="ARBA" id="ARBA00005051"/>
    </source>
</evidence>
<dbReference type="FunFam" id="3.30.1130.10:FF:000003">
    <property type="entry name" value="7,8-dihydroneopterin aldolase"/>
    <property type="match status" value="1"/>
</dbReference>
<proteinExistence type="inferred from homology"/>
<dbReference type="NCBIfam" id="TIGR00525">
    <property type="entry name" value="folB"/>
    <property type="match status" value="1"/>
</dbReference>
<sequence length="315" mass="33082">MTSSFRAVSGTDRILLAGVEAFGYHGVLAFEKEQGQTFVVDVVLELDLGRAGRSDDLAHTVSYAEVATDVVARVTGPSYDLIERLAEVVADDCLARPLVDAVEVTVHKPQAPVGQPFSDVAVHVRRERGRPVVVALGANLGDAGETLAAAVREVAALRGVRVRAVSPLVETDPVGGPEQPVYLNAVLLADSTLDPAALLAALHGVEVAHGRTREVRWGARTLDLDLLQVGRAGTPGEVRSDDPDLTLPHPRAHERGFVLVPWLAADTDAVARDGAGAVRPVRELLADVGDEGVRPGPAWPGAADGSEGSDGGAWW</sequence>
<evidence type="ECO:0000256" key="2">
    <source>
        <dbReference type="ARBA" id="ARBA00001353"/>
    </source>
</evidence>
<dbReference type="GO" id="GO:0004150">
    <property type="term" value="F:dihydroneopterin aldolase activity"/>
    <property type="evidence" value="ECO:0007669"/>
    <property type="project" value="UniProtKB-UniRule"/>
</dbReference>
<keyword evidence="12 13" id="KW-0456">Lyase</keyword>
<dbReference type="SUPFAM" id="SSF55620">
    <property type="entry name" value="Tetrahydrobiopterin biosynthesis enzymes-like"/>
    <property type="match status" value="1"/>
</dbReference>
<keyword evidence="11 13" id="KW-0289">Folate biosynthesis</keyword>
<dbReference type="PROSITE" id="PS00794">
    <property type="entry name" value="HPPK"/>
    <property type="match status" value="1"/>
</dbReference>
<dbReference type="GO" id="GO:0046654">
    <property type="term" value="P:tetrahydrofolate biosynthetic process"/>
    <property type="evidence" value="ECO:0007669"/>
    <property type="project" value="UniProtKB-UniRule"/>
</dbReference>
<evidence type="ECO:0000256" key="11">
    <source>
        <dbReference type="ARBA" id="ARBA00022909"/>
    </source>
</evidence>
<evidence type="ECO:0000256" key="12">
    <source>
        <dbReference type="ARBA" id="ARBA00023239"/>
    </source>
</evidence>
<feature type="region of interest" description="Disordered" evidence="14">
    <location>
        <begin position="292"/>
        <end position="315"/>
    </location>
</feature>
<dbReference type="Pfam" id="PF02152">
    <property type="entry name" value="FolB"/>
    <property type="match status" value="1"/>
</dbReference>
<comment type="catalytic activity">
    <reaction evidence="1">
        <text>6-hydroxymethyl-7,8-dihydropterin + ATP = (7,8-dihydropterin-6-yl)methyl diphosphate + AMP + H(+)</text>
        <dbReference type="Rhea" id="RHEA:11412"/>
        <dbReference type="ChEBI" id="CHEBI:15378"/>
        <dbReference type="ChEBI" id="CHEBI:30616"/>
        <dbReference type="ChEBI" id="CHEBI:44841"/>
        <dbReference type="ChEBI" id="CHEBI:72950"/>
        <dbReference type="ChEBI" id="CHEBI:456215"/>
        <dbReference type="EC" id="2.7.6.3"/>
    </reaction>
</comment>
<keyword evidence="8" id="KW-0547">Nucleotide-binding</keyword>
<reference evidence="16 17" key="1">
    <citation type="submission" date="2019-06" db="EMBL/GenBank/DDBJ databases">
        <title>Sequencing the genomes of 1000 actinobacteria strains.</title>
        <authorList>
            <person name="Klenk H.-P."/>
        </authorList>
    </citation>
    <scope>NUCLEOTIDE SEQUENCE [LARGE SCALE GENOMIC DNA]</scope>
    <source>
        <strain evidence="16 17">DSM 18607</strain>
    </source>
</reference>
<evidence type="ECO:0000256" key="14">
    <source>
        <dbReference type="SAM" id="MobiDB-lite"/>
    </source>
</evidence>
<dbReference type="OrthoDB" id="9808041at2"/>
<dbReference type="GO" id="GO:0016301">
    <property type="term" value="F:kinase activity"/>
    <property type="evidence" value="ECO:0007669"/>
    <property type="project" value="UniProtKB-KW"/>
</dbReference>
<dbReference type="SMART" id="SM00905">
    <property type="entry name" value="FolB"/>
    <property type="match status" value="1"/>
</dbReference>
<evidence type="ECO:0000313" key="16">
    <source>
        <dbReference type="EMBL" id="TQJ07768.1"/>
    </source>
</evidence>
<comment type="pathway">
    <text evidence="3 13">Cofactor biosynthesis; tetrahydrofolate biosynthesis; 2-amino-4-hydroxy-6-hydroxymethyl-7,8-dihydropteridine diphosphate from 7,8-dihydroneopterin triphosphate: step 3/4.</text>
</comment>
<gene>
    <name evidence="16" type="ORF">FB458_0836</name>
</gene>
<evidence type="ECO:0000256" key="9">
    <source>
        <dbReference type="ARBA" id="ARBA00022777"/>
    </source>
</evidence>
<dbReference type="CDD" id="cd00483">
    <property type="entry name" value="HPPK"/>
    <property type="match status" value="1"/>
</dbReference>
<dbReference type="GO" id="GO:0003848">
    <property type="term" value="F:2-amino-4-hydroxy-6-hydroxymethyldihydropteridine diphosphokinase activity"/>
    <property type="evidence" value="ECO:0007669"/>
    <property type="project" value="UniProtKB-EC"/>
</dbReference>
<comment type="function">
    <text evidence="13">Catalyzes the conversion of 7,8-dihydroneopterin to 6-hydroxymethyl-7,8-dihydropterin.</text>
</comment>
<dbReference type="Gene3D" id="3.30.70.560">
    <property type="entry name" value="7,8-Dihydro-6-hydroxymethylpterin-pyrophosphokinase HPPK"/>
    <property type="match status" value="1"/>
</dbReference>
<dbReference type="AlphaFoldDB" id="A0A542DXF7"/>
<comment type="catalytic activity">
    <reaction evidence="2 13">
        <text>7,8-dihydroneopterin = 6-hydroxymethyl-7,8-dihydropterin + glycolaldehyde</text>
        <dbReference type="Rhea" id="RHEA:10540"/>
        <dbReference type="ChEBI" id="CHEBI:17001"/>
        <dbReference type="ChEBI" id="CHEBI:17071"/>
        <dbReference type="ChEBI" id="CHEBI:44841"/>
        <dbReference type="EC" id="4.1.2.25"/>
    </reaction>
</comment>
<evidence type="ECO:0000256" key="6">
    <source>
        <dbReference type="ARBA" id="ARBA00009640"/>
    </source>
</evidence>
<evidence type="ECO:0000259" key="15">
    <source>
        <dbReference type="PROSITE" id="PS00794"/>
    </source>
</evidence>
<dbReference type="RefSeq" id="WP_141847018.1">
    <property type="nucleotide sequence ID" value="NZ_BAAAPR010000016.1"/>
</dbReference>
<organism evidence="16 17">
    <name type="scientific">Lapillicoccus jejuensis</name>
    <dbReference type="NCBI Taxonomy" id="402171"/>
    <lineage>
        <taxon>Bacteria</taxon>
        <taxon>Bacillati</taxon>
        <taxon>Actinomycetota</taxon>
        <taxon>Actinomycetes</taxon>
        <taxon>Micrococcales</taxon>
        <taxon>Intrasporangiaceae</taxon>
        <taxon>Lapillicoccus</taxon>
    </lineage>
</organism>
<name>A0A542DXF7_9MICO</name>
<evidence type="ECO:0000256" key="5">
    <source>
        <dbReference type="ARBA" id="ARBA00005708"/>
    </source>
</evidence>
<dbReference type="SUPFAM" id="SSF55083">
    <property type="entry name" value="6-hydroxymethyl-7,8-dihydropterin pyrophosphokinase, HPPK"/>
    <property type="match status" value="1"/>
</dbReference>
<evidence type="ECO:0000256" key="1">
    <source>
        <dbReference type="ARBA" id="ARBA00000198"/>
    </source>
</evidence>
<dbReference type="Proteomes" id="UP000317893">
    <property type="component" value="Unassembled WGS sequence"/>
</dbReference>
<dbReference type="UniPathway" id="UPA00077">
    <property type="reaction ID" value="UER00154"/>
</dbReference>
<comment type="pathway">
    <text evidence="4">Cofactor biosynthesis; tetrahydrofolate biosynthesis; 2-amino-4-hydroxy-6-hydroxymethyl-7,8-dihydropteridine diphosphate from 7,8-dihydroneopterin triphosphate: step 4/4.</text>
</comment>
<dbReference type="PANTHER" id="PTHR43071">
    <property type="entry name" value="2-AMINO-4-HYDROXY-6-HYDROXYMETHYLDIHYDROPTERIDINE PYROPHOSPHOKINASE"/>
    <property type="match status" value="1"/>
</dbReference>
<keyword evidence="17" id="KW-1185">Reference proteome</keyword>
<dbReference type="InterPro" id="IPR043133">
    <property type="entry name" value="GTP-CH-I_C/QueF"/>
</dbReference>